<dbReference type="AlphaFoldDB" id="A0A845GUK6"/>
<evidence type="ECO:0008006" key="4">
    <source>
        <dbReference type="Google" id="ProtNLM"/>
    </source>
</evidence>
<sequence>MNTLTQTRRALLLIVLTLCACSTPYRPPQPLDANTSFPGLIDLAARAGGKSADVLLVHGICTHDTSWAGVVVSQLMQPITAATTPTSARAAGTGGPQIQIVSSNVATSAGKLRFDALIWSPLTTPLKRQLCYDQTGKSSICEGAPPFTPARARLNARFKDGLIDDCLPDALVYQGVARDDIQRRMRDAILQVMGTSETSSEVPLVVISHSMGSKILFDTLLRMSEEAPGSPAALVAQRAVNRLRLLVMAANQIPLLSLADQQIGAAPLAAAGPDSLQRLLQKRLPARRAVADRRLTLVAFTDPNDLLSYTLPADRYAGEGVVVYNILASNAPTYFGLLERPDYAHLNYLTNPGVGRLITCGLPSSTLCKR</sequence>
<evidence type="ECO:0000313" key="3">
    <source>
        <dbReference type="Proteomes" id="UP000447355"/>
    </source>
</evidence>
<proteinExistence type="predicted"/>
<organism evidence="2 3">
    <name type="scientific">Duganella vulcania</name>
    <dbReference type="NCBI Taxonomy" id="2692166"/>
    <lineage>
        <taxon>Bacteria</taxon>
        <taxon>Pseudomonadati</taxon>
        <taxon>Pseudomonadota</taxon>
        <taxon>Betaproteobacteria</taxon>
        <taxon>Burkholderiales</taxon>
        <taxon>Oxalobacteraceae</taxon>
        <taxon>Telluria group</taxon>
        <taxon>Duganella</taxon>
    </lineage>
</organism>
<reference evidence="2" key="1">
    <citation type="submission" date="2019-12" db="EMBL/GenBank/DDBJ databases">
        <title>Novel species isolated from a subtropical stream in China.</title>
        <authorList>
            <person name="Lu H."/>
        </authorList>
    </citation>
    <scope>NUCLEOTIDE SEQUENCE [LARGE SCALE GENOMIC DNA]</scope>
    <source>
        <strain evidence="2">FT81W</strain>
    </source>
</reference>
<feature type="chain" id="PRO_5032829568" description="Alpha/beta hydrolase" evidence="1">
    <location>
        <begin position="23"/>
        <end position="370"/>
    </location>
</feature>
<dbReference type="RefSeq" id="WP_161085367.1">
    <property type="nucleotide sequence ID" value="NZ_WWCX01000043.1"/>
</dbReference>
<feature type="signal peptide" evidence="1">
    <location>
        <begin position="1"/>
        <end position="22"/>
    </location>
</feature>
<dbReference type="EMBL" id="WWCX01000043">
    <property type="protein sequence ID" value="MYM96347.1"/>
    <property type="molecule type" value="Genomic_DNA"/>
</dbReference>
<evidence type="ECO:0000313" key="2">
    <source>
        <dbReference type="EMBL" id="MYM96347.1"/>
    </source>
</evidence>
<keyword evidence="1" id="KW-0732">Signal</keyword>
<accession>A0A845GUK6</accession>
<comment type="caution">
    <text evidence="2">The sequence shown here is derived from an EMBL/GenBank/DDBJ whole genome shotgun (WGS) entry which is preliminary data.</text>
</comment>
<gene>
    <name evidence="2" type="ORF">GTP90_20990</name>
</gene>
<evidence type="ECO:0000256" key="1">
    <source>
        <dbReference type="SAM" id="SignalP"/>
    </source>
</evidence>
<protein>
    <recommendedName>
        <fullName evidence="4">Alpha/beta hydrolase</fullName>
    </recommendedName>
</protein>
<name>A0A845GUK6_9BURK</name>
<dbReference type="Proteomes" id="UP000447355">
    <property type="component" value="Unassembled WGS sequence"/>
</dbReference>